<protein>
    <submittedName>
        <fullName evidence="1">DUF899 domain-containing protein</fullName>
    </submittedName>
</protein>
<sequence length="245" mass="28081">MLQNAVVSREDWLEARKALLAKEKELTRQRDELSAARRELPWVKVEKTYVFETLEGPKSLGELFEGRSQMIVHHFMFGPGWTEGCIGCSFAADHAEGALVHLENHDVSYLRVSRAPLDELEAYRRRMGWRARWVSSHDSDFNYDFHVSFTPEQIAKGEVVYNYAQSGIQSEDLGGLSVFYRNDEGEVFHTYSTFGRGDEMLDTSYMFLDLTPKGRNETGPHYNLMDWVKRHDDYGTPAARAAAGE</sequence>
<name>A0ABV8UR06_9PROT</name>
<accession>A0ABV8UR06</accession>
<evidence type="ECO:0000313" key="2">
    <source>
        <dbReference type="Proteomes" id="UP001595799"/>
    </source>
</evidence>
<dbReference type="InterPro" id="IPR010296">
    <property type="entry name" value="DUF899_thioredox"/>
</dbReference>
<dbReference type="RefSeq" id="WP_382423295.1">
    <property type="nucleotide sequence ID" value="NZ_JBHSCW010000010.1"/>
</dbReference>
<dbReference type="EMBL" id="JBHSCW010000010">
    <property type="protein sequence ID" value="MFC4352918.1"/>
    <property type="molecule type" value="Genomic_DNA"/>
</dbReference>
<gene>
    <name evidence="1" type="ORF">ACFOW6_15305</name>
</gene>
<keyword evidence="2" id="KW-1185">Reference proteome</keyword>
<comment type="caution">
    <text evidence="1">The sequence shown here is derived from an EMBL/GenBank/DDBJ whole genome shotgun (WGS) entry which is preliminary data.</text>
</comment>
<dbReference type="Proteomes" id="UP001595799">
    <property type="component" value="Unassembled WGS sequence"/>
</dbReference>
<reference evidence="2" key="1">
    <citation type="journal article" date="2019" name="Int. J. Syst. Evol. Microbiol.">
        <title>The Global Catalogue of Microorganisms (GCM) 10K type strain sequencing project: providing services to taxonomists for standard genome sequencing and annotation.</title>
        <authorList>
            <consortium name="The Broad Institute Genomics Platform"/>
            <consortium name="The Broad Institute Genome Sequencing Center for Infectious Disease"/>
            <person name="Wu L."/>
            <person name="Ma J."/>
        </authorList>
    </citation>
    <scope>NUCLEOTIDE SEQUENCE [LARGE SCALE GENOMIC DNA]</scope>
    <source>
        <strain evidence="2">CECT 8472</strain>
    </source>
</reference>
<dbReference type="Pfam" id="PF05988">
    <property type="entry name" value="DUF899"/>
    <property type="match status" value="1"/>
</dbReference>
<proteinExistence type="predicted"/>
<evidence type="ECO:0000313" key="1">
    <source>
        <dbReference type="EMBL" id="MFC4352918.1"/>
    </source>
</evidence>
<organism evidence="1 2">
    <name type="scientific">Fodinicurvata halophila</name>
    <dbReference type="NCBI Taxonomy" id="1419723"/>
    <lineage>
        <taxon>Bacteria</taxon>
        <taxon>Pseudomonadati</taxon>
        <taxon>Pseudomonadota</taxon>
        <taxon>Alphaproteobacteria</taxon>
        <taxon>Rhodospirillales</taxon>
        <taxon>Rhodovibrionaceae</taxon>
        <taxon>Fodinicurvata</taxon>
    </lineage>
</organism>